<organism evidence="1 2">
    <name type="scientific">Heliobacterium chlorum</name>
    <dbReference type="NCBI Taxonomy" id="2698"/>
    <lineage>
        <taxon>Bacteria</taxon>
        <taxon>Bacillati</taxon>
        <taxon>Bacillota</taxon>
        <taxon>Clostridia</taxon>
        <taxon>Eubacteriales</taxon>
        <taxon>Heliobacteriaceae</taxon>
        <taxon>Heliobacterium</taxon>
    </lineage>
</organism>
<evidence type="ECO:0000313" key="1">
    <source>
        <dbReference type="EMBL" id="MBC9785515.1"/>
    </source>
</evidence>
<name>A0ABR7T6D0_HELCL</name>
<evidence type="ECO:0000313" key="2">
    <source>
        <dbReference type="Proteomes" id="UP000617402"/>
    </source>
</evidence>
<proteinExistence type="predicted"/>
<dbReference type="EMBL" id="JACVHF010000015">
    <property type="protein sequence ID" value="MBC9785515.1"/>
    <property type="molecule type" value="Genomic_DNA"/>
</dbReference>
<accession>A0ABR7T6D0</accession>
<reference evidence="1 2" key="1">
    <citation type="submission" date="2020-07" db="EMBL/GenBank/DDBJ databases">
        <title>Draft whole-genome sequence of Heliobacterium chlorum DSM 3682, type strain.</title>
        <authorList>
            <person name="Kyndt J.A."/>
            <person name="Meyer T.E."/>
            <person name="Imhoff J.F."/>
        </authorList>
    </citation>
    <scope>NUCLEOTIDE SEQUENCE [LARGE SCALE GENOMIC DNA]</scope>
    <source>
        <strain evidence="1 2">DSM 3682</strain>
    </source>
</reference>
<gene>
    <name evidence="1" type="ORF">H1S01_13490</name>
</gene>
<keyword evidence="2" id="KW-1185">Reference proteome</keyword>
<dbReference type="Proteomes" id="UP000617402">
    <property type="component" value="Unassembled WGS sequence"/>
</dbReference>
<comment type="caution">
    <text evidence="1">The sequence shown here is derived from an EMBL/GenBank/DDBJ whole genome shotgun (WGS) entry which is preliminary data.</text>
</comment>
<protein>
    <submittedName>
        <fullName evidence="1">Uncharacterized protein</fullName>
    </submittedName>
</protein>
<sequence>MLVTNDGQQIKAYWKEKLVAHIVVADGILSYQGVCRMNILPHENFVQLCLDDMEDVLSQLNA</sequence>